<dbReference type="EMBL" id="CP136865">
    <property type="protein sequence ID" value="WOJ95356.1"/>
    <property type="molecule type" value="Genomic_DNA"/>
</dbReference>
<dbReference type="InterPro" id="IPR046513">
    <property type="entry name" value="DUF6691"/>
</dbReference>
<gene>
    <name evidence="2" type="ORF">R0137_08780</name>
</gene>
<keyword evidence="3" id="KW-1185">Reference proteome</keyword>
<dbReference type="Pfam" id="PF20398">
    <property type="entry name" value="DUF6691"/>
    <property type="match status" value="1"/>
</dbReference>
<proteinExistence type="predicted"/>
<dbReference type="RefSeq" id="WP_407326055.1">
    <property type="nucleotide sequence ID" value="NZ_CP136865.1"/>
</dbReference>
<feature type="transmembrane region" description="Helical" evidence="1">
    <location>
        <begin position="110"/>
        <end position="130"/>
    </location>
</feature>
<keyword evidence="1" id="KW-1133">Transmembrane helix</keyword>
<reference evidence="2 3" key="1">
    <citation type="submission" date="2023-10" db="EMBL/GenBank/DDBJ databases">
        <title>Two novel species belonging to the OM43/NOR5 clade.</title>
        <authorList>
            <person name="Park M."/>
        </authorList>
    </citation>
    <scope>NUCLEOTIDE SEQUENCE [LARGE SCALE GENOMIC DNA]</scope>
    <source>
        <strain evidence="2 3">IMCC45268</strain>
    </source>
</reference>
<feature type="transmembrane region" description="Helical" evidence="1">
    <location>
        <begin position="80"/>
        <end position="98"/>
    </location>
</feature>
<dbReference type="Proteomes" id="UP001626549">
    <property type="component" value="Chromosome"/>
</dbReference>
<protein>
    <submittedName>
        <fullName evidence="2">DUF6691 family protein</fullName>
    </submittedName>
</protein>
<evidence type="ECO:0000256" key="1">
    <source>
        <dbReference type="SAM" id="Phobius"/>
    </source>
</evidence>
<keyword evidence="1" id="KW-0812">Transmembrane</keyword>
<organism evidence="2 3">
    <name type="scientific">Congregibacter brevis</name>
    <dbReference type="NCBI Taxonomy" id="3081201"/>
    <lineage>
        <taxon>Bacteria</taxon>
        <taxon>Pseudomonadati</taxon>
        <taxon>Pseudomonadota</taxon>
        <taxon>Gammaproteobacteria</taxon>
        <taxon>Cellvibrionales</taxon>
        <taxon>Halieaceae</taxon>
        <taxon>Congregibacter</taxon>
    </lineage>
</organism>
<sequence>MRSVAGLLSGLIFGFGLVLSGMTDRDKVLGFLDVVGSWQPALLLVMGSAVMVTFVGFALVRRQKRPLFAPSFHFPVKRAIDGRLLGGAVLFGIGWGIYGFCPGPAVTALFYGDVGTYYFFAAMIAGMWIANHLESRRHNA</sequence>
<feature type="transmembrane region" description="Helical" evidence="1">
    <location>
        <begin position="36"/>
        <end position="60"/>
    </location>
</feature>
<keyword evidence="1" id="KW-0472">Membrane</keyword>
<evidence type="ECO:0000313" key="2">
    <source>
        <dbReference type="EMBL" id="WOJ95356.1"/>
    </source>
</evidence>
<evidence type="ECO:0000313" key="3">
    <source>
        <dbReference type="Proteomes" id="UP001626549"/>
    </source>
</evidence>
<name>A0ABZ0IBF0_9GAMM</name>
<accession>A0ABZ0IBF0</accession>